<dbReference type="Gene3D" id="2.70.98.10">
    <property type="match status" value="1"/>
</dbReference>
<dbReference type="EMBL" id="QJRY01000009">
    <property type="protein sequence ID" value="PYB70397.1"/>
    <property type="molecule type" value="Genomic_DNA"/>
</dbReference>
<gene>
    <name evidence="1" type="ORF">DMY87_21055</name>
</gene>
<evidence type="ECO:0000313" key="1">
    <source>
        <dbReference type="EMBL" id="PYB70397.1"/>
    </source>
</evidence>
<evidence type="ECO:0000313" key="2">
    <source>
        <dbReference type="Proteomes" id="UP000247536"/>
    </source>
</evidence>
<protein>
    <recommendedName>
        <fullName evidence="3">Aldose 1-epimerase</fullName>
    </recommendedName>
</protein>
<name>A0ABX5NQB6_9HYPH</name>
<organism evidence="1 2">
    <name type="scientific">Rhizobium wuzhouense</name>
    <dbReference type="NCBI Taxonomy" id="1986026"/>
    <lineage>
        <taxon>Bacteria</taxon>
        <taxon>Pseudomonadati</taxon>
        <taxon>Pseudomonadota</taxon>
        <taxon>Alphaproteobacteria</taxon>
        <taxon>Hyphomicrobiales</taxon>
        <taxon>Rhizobiaceae</taxon>
        <taxon>Rhizobium/Agrobacterium group</taxon>
        <taxon>Rhizobium</taxon>
    </lineage>
</organism>
<keyword evidence="2" id="KW-1185">Reference proteome</keyword>
<dbReference type="RefSeq" id="WP_110793612.1">
    <property type="nucleotide sequence ID" value="NZ_QJRY01000009.1"/>
</dbReference>
<dbReference type="Proteomes" id="UP000247536">
    <property type="component" value="Unassembled WGS sequence"/>
</dbReference>
<dbReference type="InterPro" id="IPR011013">
    <property type="entry name" value="Gal_mutarotase_sf_dom"/>
</dbReference>
<dbReference type="SUPFAM" id="SSF74650">
    <property type="entry name" value="Galactose mutarotase-like"/>
    <property type="match status" value="1"/>
</dbReference>
<dbReference type="InterPro" id="IPR014718">
    <property type="entry name" value="GH-type_carb-bd"/>
</dbReference>
<evidence type="ECO:0008006" key="3">
    <source>
        <dbReference type="Google" id="ProtNLM"/>
    </source>
</evidence>
<sequence>MAEEEHIERISMRWDRGEATLQSLGGMLAPVRFDLEDGRSVSPLHVAPWEDEDMRDQPGVLRRLRGDWPCIPFGAPPAGRLPLPWHAKVARIGNHRLPSEGHPHGYGANHHWDLQASTGNRLSGTILYPDDHPIEALERHVDGVDGRTELTCSLTVTPRRDCNLPIGLHPVFRLPEGEGDALLDVGPHGTVWSHPLDEDVPLSMVEPNRHFETLDRLWSRQERPLSLARLPLGGQSETLLLLTGVCGRVVLTNKAERYRATLQWDPKVFPSLMLWISNRGRAYRPWNGRHLAIGIEPVRAAFDLGVRISTCPNPLNQAGVETSYPFQAGTPFTTKYTIGVEAV</sequence>
<reference evidence="1 2" key="1">
    <citation type="submission" date="2018-06" db="EMBL/GenBank/DDBJ databases">
        <title>Rhizobium wuzhouense sp. nov., isolated from roots of Oryza officinalis.</title>
        <authorList>
            <person name="Yuan T."/>
        </authorList>
    </citation>
    <scope>NUCLEOTIDE SEQUENCE [LARGE SCALE GENOMIC DNA]</scope>
    <source>
        <strain evidence="1 2">W44</strain>
    </source>
</reference>
<proteinExistence type="predicted"/>
<accession>A0ABX5NQB6</accession>
<comment type="caution">
    <text evidence="1">The sequence shown here is derived from an EMBL/GenBank/DDBJ whole genome shotgun (WGS) entry which is preliminary data.</text>
</comment>